<dbReference type="AlphaFoldDB" id="A0A8J2YVF1"/>
<dbReference type="RefSeq" id="WP_189048505.1">
    <property type="nucleotide sequence ID" value="NZ_BMJQ01000009.1"/>
</dbReference>
<dbReference type="Proteomes" id="UP000646365">
    <property type="component" value="Unassembled WGS sequence"/>
</dbReference>
<name>A0A8J2YVF1_9PROT</name>
<organism evidence="1 2">
    <name type="scientific">Aliidongia dinghuensis</name>
    <dbReference type="NCBI Taxonomy" id="1867774"/>
    <lineage>
        <taxon>Bacteria</taxon>
        <taxon>Pseudomonadati</taxon>
        <taxon>Pseudomonadota</taxon>
        <taxon>Alphaproteobacteria</taxon>
        <taxon>Rhodospirillales</taxon>
        <taxon>Dongiaceae</taxon>
        <taxon>Aliidongia</taxon>
    </lineage>
</organism>
<proteinExistence type="predicted"/>
<reference evidence="1" key="1">
    <citation type="journal article" date="2014" name="Int. J. Syst. Evol. Microbiol.">
        <title>Complete genome sequence of Corynebacterium casei LMG S-19264T (=DSM 44701T), isolated from a smear-ripened cheese.</title>
        <authorList>
            <consortium name="US DOE Joint Genome Institute (JGI-PGF)"/>
            <person name="Walter F."/>
            <person name="Albersmeier A."/>
            <person name="Kalinowski J."/>
            <person name="Ruckert C."/>
        </authorList>
    </citation>
    <scope>NUCLEOTIDE SEQUENCE</scope>
    <source>
        <strain evidence="1">CGMCC 1.15725</strain>
    </source>
</reference>
<dbReference type="EMBL" id="BMJQ01000009">
    <property type="protein sequence ID" value="GGF27966.1"/>
    <property type="molecule type" value="Genomic_DNA"/>
</dbReference>
<evidence type="ECO:0000313" key="1">
    <source>
        <dbReference type="EMBL" id="GGF27966.1"/>
    </source>
</evidence>
<accession>A0A8J2YVF1</accession>
<protein>
    <submittedName>
        <fullName evidence="1">Uncharacterized protein</fullName>
    </submittedName>
</protein>
<reference evidence="1" key="2">
    <citation type="submission" date="2020-09" db="EMBL/GenBank/DDBJ databases">
        <authorList>
            <person name="Sun Q."/>
            <person name="Zhou Y."/>
        </authorList>
    </citation>
    <scope>NUCLEOTIDE SEQUENCE</scope>
    <source>
        <strain evidence="1">CGMCC 1.15725</strain>
    </source>
</reference>
<gene>
    <name evidence="1" type="ORF">GCM10011611_37480</name>
</gene>
<keyword evidence="2" id="KW-1185">Reference proteome</keyword>
<sequence>MGSVPIGRVGKIVSGDEAGWFVKVLDDSDATGGFLILTSREDHFVSGFDNWVADENALKQYLHEARWLIEWVA</sequence>
<evidence type="ECO:0000313" key="2">
    <source>
        <dbReference type="Proteomes" id="UP000646365"/>
    </source>
</evidence>
<comment type="caution">
    <text evidence="1">The sequence shown here is derived from an EMBL/GenBank/DDBJ whole genome shotgun (WGS) entry which is preliminary data.</text>
</comment>